<dbReference type="WBParaSite" id="PSAMB.scaffold1342size32731.g12437.t1">
    <property type="protein sequence ID" value="PSAMB.scaffold1342size32731.g12437.t1"/>
    <property type="gene ID" value="PSAMB.scaffold1342size32731.g12437"/>
</dbReference>
<evidence type="ECO:0000256" key="1">
    <source>
        <dbReference type="ARBA" id="ARBA00009034"/>
    </source>
</evidence>
<evidence type="ECO:0000313" key="4">
    <source>
        <dbReference type="Proteomes" id="UP000887566"/>
    </source>
</evidence>
<reference evidence="5" key="1">
    <citation type="submission" date="2022-11" db="UniProtKB">
        <authorList>
            <consortium name="WormBaseParasite"/>
        </authorList>
    </citation>
    <scope>IDENTIFICATION</scope>
</reference>
<sequence>MDTRRTAITIVCLVLLLSSPSFAAGKLCRQRVFGMLNSMCSDSGETPCYEKTDEKLEGLYKTCCEGACSFSYVKTFCCSE</sequence>
<evidence type="ECO:0000313" key="5">
    <source>
        <dbReference type="WBParaSite" id="PSAMB.scaffold1342size32731.g12437.t1"/>
    </source>
</evidence>
<feature type="signal peptide" evidence="3">
    <location>
        <begin position="1"/>
        <end position="23"/>
    </location>
</feature>
<dbReference type="SUPFAM" id="SSF56994">
    <property type="entry name" value="Insulin-like"/>
    <property type="match status" value="1"/>
</dbReference>
<dbReference type="AlphaFoldDB" id="A0A914UXK2"/>
<organism evidence="4 5">
    <name type="scientific">Plectus sambesii</name>
    <dbReference type="NCBI Taxonomy" id="2011161"/>
    <lineage>
        <taxon>Eukaryota</taxon>
        <taxon>Metazoa</taxon>
        <taxon>Ecdysozoa</taxon>
        <taxon>Nematoda</taxon>
        <taxon>Chromadorea</taxon>
        <taxon>Plectida</taxon>
        <taxon>Plectina</taxon>
        <taxon>Plectoidea</taxon>
        <taxon>Plectidae</taxon>
        <taxon>Plectus</taxon>
    </lineage>
</organism>
<dbReference type="PROSITE" id="PS00262">
    <property type="entry name" value="INSULIN"/>
    <property type="match status" value="1"/>
</dbReference>
<dbReference type="InterPro" id="IPR036438">
    <property type="entry name" value="Insulin-like_sf"/>
</dbReference>
<feature type="chain" id="PRO_5037702990" evidence="3">
    <location>
        <begin position="24"/>
        <end position="80"/>
    </location>
</feature>
<name>A0A914UXK2_9BILA</name>
<evidence type="ECO:0000256" key="2">
    <source>
        <dbReference type="ARBA" id="ARBA00022729"/>
    </source>
</evidence>
<dbReference type="InterPro" id="IPR022353">
    <property type="entry name" value="Insulin_CS"/>
</dbReference>
<evidence type="ECO:0000256" key="3">
    <source>
        <dbReference type="SAM" id="SignalP"/>
    </source>
</evidence>
<protein>
    <submittedName>
        <fullName evidence="5">Uncharacterized protein</fullName>
    </submittedName>
</protein>
<accession>A0A914UXK2</accession>
<keyword evidence="4" id="KW-1185">Reference proteome</keyword>
<dbReference type="Proteomes" id="UP000887566">
    <property type="component" value="Unplaced"/>
</dbReference>
<proteinExistence type="inferred from homology"/>
<comment type="similarity">
    <text evidence="1">Belongs to the insulin family.</text>
</comment>
<keyword evidence="2 3" id="KW-0732">Signal</keyword>